<evidence type="ECO:0000313" key="2">
    <source>
        <dbReference type="Proteomes" id="UP000887581"/>
    </source>
</evidence>
<dbReference type="WBParaSite" id="sdigi.contig221.g6306.t1">
    <property type="protein sequence ID" value="sdigi.contig221.g6306.t1"/>
    <property type="gene ID" value="sdigi.contig221.g6306"/>
</dbReference>
<evidence type="ECO:0000313" key="3">
    <source>
        <dbReference type="WBParaSite" id="sdigi.contig221.g6306.t1"/>
    </source>
</evidence>
<dbReference type="Pfam" id="PF18544">
    <property type="entry name" value="Polo_box_3"/>
    <property type="match status" value="1"/>
</dbReference>
<evidence type="ECO:0000259" key="1">
    <source>
        <dbReference type="Pfam" id="PF18544"/>
    </source>
</evidence>
<name>A0A915PPV1_9BILA</name>
<keyword evidence="2" id="KW-1185">Reference proteome</keyword>
<organism evidence="2 3">
    <name type="scientific">Setaria digitata</name>
    <dbReference type="NCBI Taxonomy" id="48799"/>
    <lineage>
        <taxon>Eukaryota</taxon>
        <taxon>Metazoa</taxon>
        <taxon>Ecdysozoa</taxon>
        <taxon>Nematoda</taxon>
        <taxon>Chromadorea</taxon>
        <taxon>Rhabditida</taxon>
        <taxon>Spirurina</taxon>
        <taxon>Spiruromorpha</taxon>
        <taxon>Filarioidea</taxon>
        <taxon>Setariidae</taxon>
        <taxon>Setaria</taxon>
    </lineage>
</organism>
<feature type="domain" description="Zyg-1 polo box" evidence="1">
    <location>
        <begin position="43"/>
        <end position="137"/>
    </location>
</feature>
<protein>
    <submittedName>
        <fullName evidence="3">Zyg-1 polo box domain-containing protein</fullName>
    </submittedName>
</protein>
<sequence length="318" mass="36425">MFSGFKKFFLSLKQLQHTTDKVDEIALALYRKILDEISVVGARVVKIIFKPSFDSTARLMENGDFRVKFQDGRLALLKKGTDSVVVTKNNKQHRTLLSEESSMFDCAYKDALLLETFLESASFEIVKPFPFHFSNNSHFIMNEAMLATKENILGEQHTNHISERLINTTQQQSLSKNCHSADYVSKQPRAPLRDRNASLASKNSNLNVEIVQKARRTSSSSPENLQLSGHRVRMLAEGEYTLRGQFNKNGMQIPTRIILNGSNIVRELRISSNDSKIFVFKEDGHETRFRFDGIDYTCVPPRARSLLFTLWEKRSRLL</sequence>
<reference evidence="3" key="1">
    <citation type="submission" date="2022-11" db="UniProtKB">
        <authorList>
            <consortium name="WormBaseParasite"/>
        </authorList>
    </citation>
    <scope>IDENTIFICATION</scope>
</reference>
<dbReference type="Proteomes" id="UP000887581">
    <property type="component" value="Unplaced"/>
</dbReference>
<dbReference type="Gene3D" id="3.30.1120.130">
    <property type="match status" value="1"/>
</dbReference>
<dbReference type="InterPro" id="IPR047108">
    <property type="entry name" value="Plk4-like_POLO_box_2_sf"/>
</dbReference>
<dbReference type="AlphaFoldDB" id="A0A915PPV1"/>
<proteinExistence type="predicted"/>
<dbReference type="InterPro" id="IPR040734">
    <property type="entry name" value="Zyg-1_PB2"/>
</dbReference>
<accession>A0A915PPV1</accession>